<feature type="compositionally biased region" description="Polar residues" evidence="14">
    <location>
        <begin position="587"/>
        <end position="598"/>
    </location>
</feature>
<evidence type="ECO:0000313" key="17">
    <source>
        <dbReference type="EMBL" id="RBP41187.1"/>
    </source>
</evidence>
<comment type="caution">
    <text evidence="17">The sequence shown here is derived from an EMBL/GenBank/DDBJ whole genome shotgun (WGS) entry which is preliminary data.</text>
</comment>
<dbReference type="Gene3D" id="2.70.98.90">
    <property type="match status" value="1"/>
</dbReference>
<dbReference type="GO" id="GO:0005886">
    <property type="term" value="C:plasma membrane"/>
    <property type="evidence" value="ECO:0007669"/>
    <property type="project" value="UniProtKB-SubCell"/>
</dbReference>
<dbReference type="GO" id="GO:0032977">
    <property type="term" value="F:membrane insertase activity"/>
    <property type="evidence" value="ECO:0007669"/>
    <property type="project" value="InterPro"/>
</dbReference>
<keyword evidence="10 13" id="KW-0143">Chaperone</keyword>
<evidence type="ECO:0000256" key="4">
    <source>
        <dbReference type="ARBA" id="ARBA00022448"/>
    </source>
</evidence>
<dbReference type="InterPro" id="IPR001708">
    <property type="entry name" value="YidC/ALB3/OXA1/COX18"/>
</dbReference>
<feature type="region of interest" description="Disordered" evidence="14">
    <location>
        <begin position="587"/>
        <end position="623"/>
    </location>
</feature>
<dbReference type="InterPro" id="IPR047196">
    <property type="entry name" value="YidC_ALB_C"/>
</dbReference>
<accession>A0A366HF85</accession>
<dbReference type="PANTHER" id="PTHR12428">
    <property type="entry name" value="OXA1"/>
    <property type="match status" value="1"/>
</dbReference>
<keyword evidence="8 13" id="KW-1133">Transmembrane helix</keyword>
<feature type="domain" description="Membrane insertase YidC/Oxa/ALB C-terminal" evidence="15">
    <location>
        <begin position="376"/>
        <end position="566"/>
    </location>
</feature>
<dbReference type="InterPro" id="IPR019998">
    <property type="entry name" value="Membr_insert_YidC"/>
</dbReference>
<dbReference type="OrthoDB" id="9780552at2"/>
<dbReference type="CDD" id="cd19961">
    <property type="entry name" value="EcYidC-like_peri"/>
    <property type="match status" value="1"/>
</dbReference>
<comment type="similarity">
    <text evidence="2 13">Belongs to the OXA1/ALB3/YidC family. Type 1 subfamily.</text>
</comment>
<feature type="transmembrane region" description="Helical" evidence="13">
    <location>
        <begin position="491"/>
        <end position="511"/>
    </location>
</feature>
<dbReference type="CDD" id="cd20070">
    <property type="entry name" value="5TM_YidC_Alb3"/>
    <property type="match status" value="1"/>
</dbReference>
<organism evidence="17 18">
    <name type="scientific">Roseimicrobium gellanilyticum</name>
    <dbReference type="NCBI Taxonomy" id="748857"/>
    <lineage>
        <taxon>Bacteria</taxon>
        <taxon>Pseudomonadati</taxon>
        <taxon>Verrucomicrobiota</taxon>
        <taxon>Verrucomicrobiia</taxon>
        <taxon>Verrucomicrobiales</taxon>
        <taxon>Verrucomicrobiaceae</taxon>
        <taxon>Roseimicrobium</taxon>
    </lineage>
</organism>
<keyword evidence="7 13" id="KW-0653">Protein transport</keyword>
<keyword evidence="6 13" id="KW-0812">Transmembrane</keyword>
<evidence type="ECO:0000256" key="1">
    <source>
        <dbReference type="ARBA" id="ARBA00004429"/>
    </source>
</evidence>
<keyword evidence="9 13" id="KW-0472">Membrane</keyword>
<dbReference type="NCBIfam" id="TIGR03593">
    <property type="entry name" value="yidC_nterm"/>
    <property type="match status" value="1"/>
</dbReference>
<dbReference type="RefSeq" id="WP_113959838.1">
    <property type="nucleotide sequence ID" value="NZ_QNRR01000007.1"/>
</dbReference>
<evidence type="ECO:0000256" key="13">
    <source>
        <dbReference type="HAMAP-Rule" id="MF_01810"/>
    </source>
</evidence>
<protein>
    <recommendedName>
        <fullName evidence="3 13">Membrane protein insertase YidC</fullName>
    </recommendedName>
    <alternativeName>
        <fullName evidence="12 13">Foldase YidC</fullName>
    </alternativeName>
    <alternativeName>
        <fullName evidence="11 13">Membrane integrase YidC</fullName>
    </alternativeName>
    <alternativeName>
        <fullName evidence="13">Membrane protein YidC</fullName>
    </alternativeName>
</protein>
<evidence type="ECO:0000256" key="5">
    <source>
        <dbReference type="ARBA" id="ARBA00022475"/>
    </source>
</evidence>
<dbReference type="NCBIfam" id="TIGR03592">
    <property type="entry name" value="yidC_oxa1_cterm"/>
    <property type="match status" value="1"/>
</dbReference>
<keyword evidence="4 13" id="KW-0813">Transport</keyword>
<evidence type="ECO:0000256" key="2">
    <source>
        <dbReference type="ARBA" id="ARBA00010527"/>
    </source>
</evidence>
<evidence type="ECO:0000256" key="14">
    <source>
        <dbReference type="SAM" id="MobiDB-lite"/>
    </source>
</evidence>
<dbReference type="GO" id="GO:0051205">
    <property type="term" value="P:protein insertion into membrane"/>
    <property type="evidence" value="ECO:0007669"/>
    <property type="project" value="TreeGrafter"/>
</dbReference>
<dbReference type="Pfam" id="PF02096">
    <property type="entry name" value="60KD_IMP"/>
    <property type="match status" value="1"/>
</dbReference>
<dbReference type="PANTHER" id="PTHR12428:SF65">
    <property type="entry name" value="CYTOCHROME C OXIDASE ASSEMBLY PROTEIN COX18, MITOCHONDRIAL"/>
    <property type="match status" value="1"/>
</dbReference>
<evidence type="ECO:0000256" key="9">
    <source>
        <dbReference type="ARBA" id="ARBA00023136"/>
    </source>
</evidence>
<dbReference type="InterPro" id="IPR028053">
    <property type="entry name" value="Membr_insert_YidC_N"/>
</dbReference>
<feature type="compositionally biased region" description="Low complexity" evidence="14">
    <location>
        <begin position="29"/>
        <end position="59"/>
    </location>
</feature>
<dbReference type="InterPro" id="IPR028055">
    <property type="entry name" value="YidC/Oxa/ALB_C"/>
</dbReference>
<evidence type="ECO:0000259" key="16">
    <source>
        <dbReference type="Pfam" id="PF14849"/>
    </source>
</evidence>
<keyword evidence="18" id="KW-1185">Reference proteome</keyword>
<comment type="function">
    <text evidence="13">Required for the insertion and/or proper folding and/or complex formation of integral membrane proteins into the membrane. Involved in integration of membrane proteins that insert both dependently and independently of the Sec translocase complex, as well as at least some lipoproteins. Aids folding of multispanning membrane proteins.</text>
</comment>
<evidence type="ECO:0000256" key="7">
    <source>
        <dbReference type="ARBA" id="ARBA00022927"/>
    </source>
</evidence>
<evidence type="ECO:0000256" key="12">
    <source>
        <dbReference type="ARBA" id="ARBA00033342"/>
    </source>
</evidence>
<dbReference type="EMBL" id="QNRR01000007">
    <property type="protein sequence ID" value="RBP41187.1"/>
    <property type="molecule type" value="Genomic_DNA"/>
</dbReference>
<feature type="region of interest" description="Disordered" evidence="14">
    <location>
        <begin position="27"/>
        <end position="68"/>
    </location>
</feature>
<evidence type="ECO:0000256" key="11">
    <source>
        <dbReference type="ARBA" id="ARBA00033245"/>
    </source>
</evidence>
<evidence type="ECO:0000313" key="18">
    <source>
        <dbReference type="Proteomes" id="UP000253426"/>
    </source>
</evidence>
<dbReference type="Pfam" id="PF14849">
    <property type="entry name" value="YidC_periplas"/>
    <property type="match status" value="1"/>
</dbReference>
<feature type="transmembrane region" description="Helical" evidence="13">
    <location>
        <begin position="437"/>
        <end position="462"/>
    </location>
</feature>
<evidence type="ECO:0000256" key="10">
    <source>
        <dbReference type="ARBA" id="ARBA00023186"/>
    </source>
</evidence>
<dbReference type="HAMAP" id="MF_01810">
    <property type="entry name" value="YidC_type1"/>
    <property type="match status" value="1"/>
</dbReference>
<feature type="transmembrane region" description="Helical" evidence="13">
    <location>
        <begin position="532"/>
        <end position="554"/>
    </location>
</feature>
<dbReference type="AlphaFoldDB" id="A0A366HF85"/>
<evidence type="ECO:0000256" key="3">
    <source>
        <dbReference type="ARBA" id="ARBA00015325"/>
    </source>
</evidence>
<comment type="subunit">
    <text evidence="13">Interacts with the Sec translocase complex via SecD. Specifically interacts with transmembrane segments of nascent integral membrane proteins during membrane integration.</text>
</comment>
<gene>
    <name evidence="13" type="primary">yidC</name>
    <name evidence="17" type="ORF">DES53_10716</name>
</gene>
<dbReference type="PRINTS" id="PR01900">
    <property type="entry name" value="YIDCPROTEIN"/>
</dbReference>
<keyword evidence="5 13" id="KW-1003">Cell membrane</keyword>
<name>A0A366HF85_9BACT</name>
<proteinExistence type="inferred from homology"/>
<feature type="transmembrane region" description="Helical" evidence="13">
    <location>
        <begin position="376"/>
        <end position="394"/>
    </location>
</feature>
<dbReference type="GO" id="GO:0015031">
    <property type="term" value="P:protein transport"/>
    <property type="evidence" value="ECO:0007669"/>
    <property type="project" value="UniProtKB-KW"/>
</dbReference>
<dbReference type="InterPro" id="IPR038221">
    <property type="entry name" value="YidC_periplasmic_sf"/>
</dbReference>
<dbReference type="Proteomes" id="UP000253426">
    <property type="component" value="Unassembled WGS sequence"/>
</dbReference>
<feature type="domain" description="Membrane insertase YidC N-terminal" evidence="16">
    <location>
        <begin position="130"/>
        <end position="363"/>
    </location>
</feature>
<feature type="transmembrane region" description="Helical" evidence="13">
    <location>
        <begin position="6"/>
        <end position="24"/>
    </location>
</feature>
<evidence type="ECO:0000256" key="6">
    <source>
        <dbReference type="ARBA" id="ARBA00022692"/>
    </source>
</evidence>
<evidence type="ECO:0000256" key="8">
    <source>
        <dbReference type="ARBA" id="ARBA00022989"/>
    </source>
</evidence>
<comment type="subcellular location">
    <subcellularLocation>
        <location evidence="1">Cell inner membrane</location>
        <topology evidence="1">Multi-pass membrane protein</topology>
    </subcellularLocation>
    <subcellularLocation>
        <location evidence="13">Cell membrane</location>
        <topology evidence="13">Multi-pass membrane protein</topology>
    </subcellularLocation>
</comment>
<sequence length="623" mass="70027">MDKKTWIVVSLCIVGMIVNAFYLTPKPQPQSQTPAAESAQTTPAAPAALTPQSPTATAPDGQATAAPAQTEAVETVELTSTNARYEFSSKGAGIKKAYLLDTKDKVVLNKWGKAPIGALSTASRSYDDLNYKVVEKSDKHVVFEAISAEKVLIRKEYRFSTGPAVSDHLLDMKITLTNQSGAKMSRDSWFLYTGSSSELRPDEIERPAFIWNDAGDAHAIHTSHFRDGPNWLGWGGAIVLEEKSLPRTRWAGVMSRFYTTVITNKEDQPSRIWMERFLIDHSKDEFAKNSKAATDHAIHGGMSLPPVELEAGAAKTLEFRIYTGPKIYRDLAAIDAADGNHERQLKQVMFYGNWFGWVSRLLVSALRIFHDWTGNWGVAIIMLTVAVRSLLWPLQARSNAQMKKMGKLSPLMKEMQEKYKDDPQRMNQEMMKMYREYGVNPVGGCLPLLVQFPIFIGFYTALKSATELRGQPFIWWVQDLSLPDTVATLNLFIYHLDINPLPLLMGLTMFLQMKLTPQPATVDKMQQRIFMLMPFMFLFFCYTFASALALYWTFTNIFMIIQAQLTRIWQKEPVLEKKTVIDTKPASVSSMSPYASGNKQKKDKPRTLRPGGGGSKSTRKPNT</sequence>
<evidence type="ECO:0000259" key="15">
    <source>
        <dbReference type="Pfam" id="PF02096"/>
    </source>
</evidence>
<reference evidence="17 18" key="1">
    <citation type="submission" date="2018-06" db="EMBL/GenBank/DDBJ databases">
        <title>Genomic Encyclopedia of Type Strains, Phase IV (KMG-IV): sequencing the most valuable type-strain genomes for metagenomic binning, comparative biology and taxonomic classification.</title>
        <authorList>
            <person name="Goeker M."/>
        </authorList>
    </citation>
    <scope>NUCLEOTIDE SEQUENCE [LARGE SCALE GENOMIC DNA]</scope>
    <source>
        <strain evidence="17 18">DSM 25532</strain>
    </source>
</reference>